<evidence type="ECO:0000256" key="1">
    <source>
        <dbReference type="SAM" id="Phobius"/>
    </source>
</evidence>
<organism evidence="3 4">
    <name type="scientific">Paramecium primaurelia</name>
    <dbReference type="NCBI Taxonomy" id="5886"/>
    <lineage>
        <taxon>Eukaryota</taxon>
        <taxon>Sar</taxon>
        <taxon>Alveolata</taxon>
        <taxon>Ciliophora</taxon>
        <taxon>Intramacronucleata</taxon>
        <taxon>Oligohymenophorea</taxon>
        <taxon>Peniculida</taxon>
        <taxon>Parameciidae</taxon>
        <taxon>Paramecium</taxon>
    </lineage>
</organism>
<protein>
    <recommendedName>
        <fullName evidence="5">Transmembrane protein</fullName>
    </recommendedName>
</protein>
<feature type="chain" id="PRO_5035751129" description="Transmembrane protein" evidence="2">
    <location>
        <begin position="22"/>
        <end position="539"/>
    </location>
</feature>
<dbReference type="AlphaFoldDB" id="A0A8S1K9N8"/>
<keyword evidence="1" id="KW-0472">Membrane</keyword>
<evidence type="ECO:0000313" key="3">
    <source>
        <dbReference type="EMBL" id="CAD8051411.1"/>
    </source>
</evidence>
<keyword evidence="2" id="KW-0732">Signal</keyword>
<sequence>MYLIIFALIFILNSISTKLQSNINSTKSYLLYINEDKNLLEFPNAIDAQLYTNNSNPFCKLIQKNIAIYIKQFPILENHEIYDQVDNQVYPFDQKQFICMTQIQDGIIVLTTDFIINFFQFNYDAIQSNKNNQFAKKIWTADFKSIIQGSDLIIEFAQIVFCPSSNQVLIIFPSTAYLLRINQVKTKEQNLEVINVGDWVKRSNRGLTKSIDDFIFTCVGEYGIDIYQQASDSLRFIANLDKINLKLEQFNLKDFTLIKLNDFDYKCYFLDLNGDVYIIEIQIIKYELKFQLLTLIYSKGQGISIDTKNGINLFVAYQFSHIYYVVEYYISVNQSIYFELNSYKTRNQIKCLDATDEFVILQGNNHHKILFRSDIYQYQSDNLPVFTYLGLRDFEIFSLYSDIQQTLKGFEIFVGITSTSLFLVKFDIQPYSIRCLTNQTNLSEIQYYQFLSNTTTFIETDNHVDQIVNQTIFNFTVQFIDSEDFKFQIETYQILIGILFFILFNTFFYWIHIQKRKINDLEKQISLGQRRNRSKINNL</sequence>
<dbReference type="Proteomes" id="UP000688137">
    <property type="component" value="Unassembled WGS sequence"/>
</dbReference>
<reference evidence="3" key="1">
    <citation type="submission" date="2021-01" db="EMBL/GenBank/DDBJ databases">
        <authorList>
            <consortium name="Genoscope - CEA"/>
            <person name="William W."/>
        </authorList>
    </citation>
    <scope>NUCLEOTIDE SEQUENCE</scope>
</reference>
<keyword evidence="1" id="KW-1133">Transmembrane helix</keyword>
<gene>
    <name evidence="3" type="ORF">PPRIM_AZ9-3.1.T0180083</name>
</gene>
<keyword evidence="4" id="KW-1185">Reference proteome</keyword>
<keyword evidence="1" id="KW-0812">Transmembrane</keyword>
<name>A0A8S1K9N8_PARPR</name>
<evidence type="ECO:0000256" key="2">
    <source>
        <dbReference type="SAM" id="SignalP"/>
    </source>
</evidence>
<evidence type="ECO:0000313" key="4">
    <source>
        <dbReference type="Proteomes" id="UP000688137"/>
    </source>
</evidence>
<feature type="transmembrane region" description="Helical" evidence="1">
    <location>
        <begin position="492"/>
        <end position="511"/>
    </location>
</feature>
<comment type="caution">
    <text evidence="3">The sequence shown here is derived from an EMBL/GenBank/DDBJ whole genome shotgun (WGS) entry which is preliminary data.</text>
</comment>
<dbReference type="EMBL" id="CAJJDM010000014">
    <property type="protein sequence ID" value="CAD8051411.1"/>
    <property type="molecule type" value="Genomic_DNA"/>
</dbReference>
<dbReference type="OMA" id="QSIYFEL"/>
<accession>A0A8S1K9N8</accession>
<feature type="signal peptide" evidence="2">
    <location>
        <begin position="1"/>
        <end position="21"/>
    </location>
</feature>
<proteinExistence type="predicted"/>
<evidence type="ECO:0008006" key="5">
    <source>
        <dbReference type="Google" id="ProtNLM"/>
    </source>
</evidence>